<evidence type="ECO:0000256" key="6">
    <source>
        <dbReference type="SAM" id="MobiDB-lite"/>
    </source>
</evidence>
<dbReference type="Proteomes" id="UP001362999">
    <property type="component" value="Unassembled WGS sequence"/>
</dbReference>
<comment type="caution">
    <text evidence="7">The sequence shown here is derived from an EMBL/GenBank/DDBJ whole genome shotgun (WGS) entry which is preliminary data.</text>
</comment>
<feature type="compositionally biased region" description="Pro residues" evidence="6">
    <location>
        <begin position="598"/>
        <end position="612"/>
    </location>
</feature>
<dbReference type="SUPFAM" id="SSF53098">
    <property type="entry name" value="Ribonuclease H-like"/>
    <property type="match status" value="1"/>
</dbReference>
<accession>A0AAW0AN90</accession>
<feature type="region of interest" description="Disordered" evidence="6">
    <location>
        <begin position="41"/>
        <end position="75"/>
    </location>
</feature>
<comment type="subcellular location">
    <subcellularLocation>
        <location evidence="1">Nucleus</location>
    </subcellularLocation>
</comment>
<evidence type="ECO:0000256" key="4">
    <source>
        <dbReference type="ARBA" id="ARBA00022833"/>
    </source>
</evidence>
<feature type="compositionally biased region" description="Pro residues" evidence="6">
    <location>
        <begin position="14"/>
        <end position="23"/>
    </location>
</feature>
<dbReference type="InterPro" id="IPR012337">
    <property type="entry name" value="RNaseH-like_sf"/>
</dbReference>
<feature type="region of interest" description="Disordered" evidence="6">
    <location>
        <begin position="592"/>
        <end position="644"/>
    </location>
</feature>
<evidence type="ECO:0000313" key="8">
    <source>
        <dbReference type="Proteomes" id="UP001362999"/>
    </source>
</evidence>
<name>A0AAW0AN90_9AGAR</name>
<keyword evidence="8" id="KW-1185">Reference proteome</keyword>
<proteinExistence type="predicted"/>
<dbReference type="EMBL" id="JAWWNJ010000059">
    <property type="protein sequence ID" value="KAK7013570.1"/>
    <property type="molecule type" value="Genomic_DNA"/>
</dbReference>
<gene>
    <name evidence="7" type="ORF">R3P38DRAFT_3322524</name>
</gene>
<protein>
    <submittedName>
        <fullName evidence="7">Dimer-Tnp-hAT domain-containing protein</fullName>
    </submittedName>
</protein>
<evidence type="ECO:0000256" key="2">
    <source>
        <dbReference type="ARBA" id="ARBA00022723"/>
    </source>
</evidence>
<keyword evidence="4" id="KW-0862">Zinc</keyword>
<keyword evidence="3" id="KW-0863">Zinc-finger</keyword>
<keyword evidence="2" id="KW-0479">Metal-binding</keyword>
<evidence type="ECO:0000313" key="7">
    <source>
        <dbReference type="EMBL" id="KAK7013570.1"/>
    </source>
</evidence>
<dbReference type="GO" id="GO:0005634">
    <property type="term" value="C:nucleus"/>
    <property type="evidence" value="ECO:0007669"/>
    <property type="project" value="UniProtKB-SubCell"/>
</dbReference>
<dbReference type="InterPro" id="IPR052035">
    <property type="entry name" value="ZnF_BED_domain_contain"/>
</dbReference>
<feature type="compositionally biased region" description="Polar residues" evidence="6">
    <location>
        <begin position="1"/>
        <end position="11"/>
    </location>
</feature>
<evidence type="ECO:0000256" key="5">
    <source>
        <dbReference type="ARBA" id="ARBA00023242"/>
    </source>
</evidence>
<reference evidence="7 8" key="1">
    <citation type="journal article" date="2024" name="J Genomics">
        <title>Draft genome sequencing and assembly of Favolaschia claudopus CIRM-BRFM 2984 isolated from oak limbs.</title>
        <authorList>
            <person name="Navarro D."/>
            <person name="Drula E."/>
            <person name="Chaduli D."/>
            <person name="Cazenave R."/>
            <person name="Ahrendt S."/>
            <person name="Wang J."/>
            <person name="Lipzen A."/>
            <person name="Daum C."/>
            <person name="Barry K."/>
            <person name="Grigoriev I.V."/>
            <person name="Favel A."/>
            <person name="Rosso M.N."/>
            <person name="Martin F."/>
        </authorList>
    </citation>
    <scope>NUCLEOTIDE SEQUENCE [LARGE SCALE GENOMIC DNA]</scope>
    <source>
        <strain evidence="7 8">CIRM-BRFM 2984</strain>
    </source>
</reference>
<dbReference type="GO" id="GO:0008270">
    <property type="term" value="F:zinc ion binding"/>
    <property type="evidence" value="ECO:0007669"/>
    <property type="project" value="UniProtKB-KW"/>
</dbReference>
<keyword evidence="5" id="KW-0539">Nucleus</keyword>
<organism evidence="7 8">
    <name type="scientific">Favolaschia claudopus</name>
    <dbReference type="NCBI Taxonomy" id="2862362"/>
    <lineage>
        <taxon>Eukaryota</taxon>
        <taxon>Fungi</taxon>
        <taxon>Dikarya</taxon>
        <taxon>Basidiomycota</taxon>
        <taxon>Agaricomycotina</taxon>
        <taxon>Agaricomycetes</taxon>
        <taxon>Agaricomycetidae</taxon>
        <taxon>Agaricales</taxon>
        <taxon>Marasmiineae</taxon>
        <taxon>Mycenaceae</taxon>
        <taxon>Favolaschia</taxon>
    </lineage>
</organism>
<evidence type="ECO:0000256" key="3">
    <source>
        <dbReference type="ARBA" id="ARBA00022771"/>
    </source>
</evidence>
<feature type="region of interest" description="Disordered" evidence="6">
    <location>
        <begin position="1"/>
        <end position="29"/>
    </location>
</feature>
<dbReference type="AlphaFoldDB" id="A0AAW0AN90"/>
<sequence>MSQTPFHDLTNTPCTPPITPPPSASHSPAFNAQFNAKNFFLSNENSRDTPATMEPPRKRRKVASEEPFSTKTDAEVWSPSDEKIVENQFARCTSTAWSHYRITIKRQAGVITFVFRCKRGNSKHAETTRERPYSEARHRAICAIRCAANKPPFASQDDKWYRYEVDLLRPGTIPPSSKVVECDVGLMYVQYAKVVRWYFEKRNRAIHCIVDGWTAPIDASYLGCVFFMVLEFIRCICILTMDGAGNCNTTATNLVSLNPRFKGTPWRGYCFLHIIQLSAKMILSFFTKQATRKKRTVKVAVSATRVEEITLDGAPASAEEDADLTQLFDEDAAEREAIRNQIPDSTAREEHDKAVVSKIRLAAITAMAERGVTVDAKDSKTALQLIPRVCGLARKIHDSSPVATSFAKIVDNDPTIVGQTQTLARRCASRWNSDYYSRDTALILEQPVRALMKDKDLNLKAYKLTNDQWNLAADLRDVLECVKEPTLQFSKGGNARPLISDVITALDSLRNSLINASNSDDIADICRVAAYSRSLVLNKYIDLIPNCEAYEFAIVLFPHLTLDWFKQNGRSSTQIQRIRESIVARFEELFKTTSQPSPARPSAPQPQAPPPGRVRRRFAAPIGPPTPSAPKQIPNDIHSYLDTPPLPSLEGKTVLQYWSAEKATQPDLAEMALTYCSAPSTSVDGERMSSQTFREQMSLGAWSDAPFFDLDVAEGIIEQHASSLRGVSGR</sequence>
<dbReference type="PANTHER" id="PTHR46481">
    <property type="entry name" value="ZINC FINGER BED DOMAIN-CONTAINING PROTEIN 4"/>
    <property type="match status" value="1"/>
</dbReference>
<dbReference type="PANTHER" id="PTHR46481:SF10">
    <property type="entry name" value="ZINC FINGER BED DOMAIN-CONTAINING PROTEIN 39"/>
    <property type="match status" value="1"/>
</dbReference>
<evidence type="ECO:0000256" key="1">
    <source>
        <dbReference type="ARBA" id="ARBA00004123"/>
    </source>
</evidence>